<feature type="domain" description="TonB-dependent receptor plug" evidence="14">
    <location>
        <begin position="60"/>
        <end position="174"/>
    </location>
</feature>
<keyword evidence="4" id="KW-0410">Iron transport</keyword>
<evidence type="ECO:0000256" key="9">
    <source>
        <dbReference type="ARBA" id="ARBA00023136"/>
    </source>
</evidence>
<accession>A0AA41Z5L9</accession>
<evidence type="ECO:0000259" key="14">
    <source>
        <dbReference type="Pfam" id="PF07715"/>
    </source>
</evidence>
<keyword evidence="9 11" id="KW-0472">Membrane</keyword>
<dbReference type="PANTHER" id="PTHR32552">
    <property type="entry name" value="FERRICHROME IRON RECEPTOR-RELATED"/>
    <property type="match status" value="1"/>
</dbReference>
<evidence type="ECO:0000256" key="3">
    <source>
        <dbReference type="ARBA" id="ARBA00022452"/>
    </source>
</evidence>
<keyword evidence="15" id="KW-0675">Receptor</keyword>
<evidence type="ECO:0000256" key="10">
    <source>
        <dbReference type="ARBA" id="ARBA00023237"/>
    </source>
</evidence>
<feature type="domain" description="TonB-dependent receptor-like beta-barrel" evidence="13">
    <location>
        <begin position="375"/>
        <end position="712"/>
    </location>
</feature>
<keyword evidence="6" id="KW-0408">Iron</keyword>
<keyword evidence="5 11" id="KW-0812">Transmembrane</keyword>
<evidence type="ECO:0000256" key="8">
    <source>
        <dbReference type="ARBA" id="ARBA00023077"/>
    </source>
</evidence>
<evidence type="ECO:0000256" key="4">
    <source>
        <dbReference type="ARBA" id="ARBA00022496"/>
    </source>
</evidence>
<evidence type="ECO:0000256" key="5">
    <source>
        <dbReference type="ARBA" id="ARBA00022692"/>
    </source>
</evidence>
<evidence type="ECO:0000256" key="1">
    <source>
        <dbReference type="ARBA" id="ARBA00004571"/>
    </source>
</evidence>
<keyword evidence="10 11" id="KW-0998">Cell outer membrane</keyword>
<dbReference type="PROSITE" id="PS52016">
    <property type="entry name" value="TONB_DEPENDENT_REC_3"/>
    <property type="match status" value="1"/>
</dbReference>
<keyword evidence="3 11" id="KW-1134">Transmembrane beta strand</keyword>
<keyword evidence="8 12" id="KW-0798">TonB box</keyword>
<evidence type="ECO:0000256" key="11">
    <source>
        <dbReference type="PROSITE-ProRule" id="PRU01360"/>
    </source>
</evidence>
<dbReference type="EMBL" id="JANFAV010000001">
    <property type="protein sequence ID" value="MCW6533292.1"/>
    <property type="molecule type" value="Genomic_DNA"/>
</dbReference>
<sequence>MDDDQNIGARARLAARVGLVALCTISGTPLVAQTSGAATDSSPAQDAPEVTVIGKRLQNLRDVAGTVNVLGAKELTEIGAKDAEDIFKLAPGVQFNKGSADGAILTIRGIGTNTSSDNTSTGQLPTGIYIEDIPFTDPFQYISTPDLAAFDLDSVKVMRGPQGALYGSGSLGGAVNYTFKKPELDRVGGSILGTLDSANGGNTRASGYAALNLPIVRDVLAIRVDGQYQSDPAYIDNIGTGKTNVNGRTVKGGRALILFKPTDNLTIDGLYIYQESHQGDTSASISPDVYYYSSPRPSSYRSKFGLAKLEINYVLGPIKLTSLTAHQTKERNLDGDLTRLLVPDATIGIDVSSVVGFGVGPFPNVKEARNVEFRRSNGLSQEFRIASAEKGVFNWLVGAFGQNVNFHRIQDVTLTGANDPVFGDLFFDVHRDGKAEERALFGEVNLDFGNLELGAGGRWFNTSVDYRTTNAQAMISAAKSKNYHYSESGFTPKFQARYHLSREAIFYASASKGYRFGGISSTPGNPTYKSDNLWNYEAGVRLEPARNFTFDLAGFYIDWKNPQVTTADQNGFLIVSNVGSATSKGVEISSQWRPVAGLRLNGTFTYIDAKTGADLQSTRNFATDVAGGFTGNFIVPAGTRLPGTARIQANFEPQFEMAGPLDSRLTWSALVNYTGSRRAQIDNDLMLPAYTTVDLRVKAARDGWEIGVAASNIFNSKGISSAAYSYFTTGTGAAGYADYYLIRPRIISLSIRKDF</sequence>
<comment type="similarity">
    <text evidence="11 12">Belongs to the TonB-dependent receptor family.</text>
</comment>
<evidence type="ECO:0000313" key="15">
    <source>
        <dbReference type="EMBL" id="MCW6533292.1"/>
    </source>
</evidence>
<keyword evidence="7" id="KW-0406">Ion transport</keyword>
<dbReference type="Gene3D" id="2.40.170.20">
    <property type="entry name" value="TonB-dependent receptor, beta-barrel domain"/>
    <property type="match status" value="1"/>
</dbReference>
<dbReference type="AlphaFoldDB" id="A0AA41Z5L9"/>
<dbReference type="Pfam" id="PF00593">
    <property type="entry name" value="TonB_dep_Rec_b-barrel"/>
    <property type="match status" value="1"/>
</dbReference>
<dbReference type="Pfam" id="PF07715">
    <property type="entry name" value="Plug"/>
    <property type="match status" value="1"/>
</dbReference>
<dbReference type="InterPro" id="IPR012910">
    <property type="entry name" value="Plug_dom"/>
</dbReference>
<dbReference type="Proteomes" id="UP001165565">
    <property type="component" value="Unassembled WGS sequence"/>
</dbReference>
<dbReference type="SUPFAM" id="SSF56935">
    <property type="entry name" value="Porins"/>
    <property type="match status" value="1"/>
</dbReference>
<dbReference type="InterPro" id="IPR036942">
    <property type="entry name" value="Beta-barrel_TonB_sf"/>
</dbReference>
<dbReference type="GO" id="GO:0009279">
    <property type="term" value="C:cell outer membrane"/>
    <property type="evidence" value="ECO:0007669"/>
    <property type="project" value="UniProtKB-SubCell"/>
</dbReference>
<evidence type="ECO:0000256" key="7">
    <source>
        <dbReference type="ARBA" id="ARBA00023065"/>
    </source>
</evidence>
<dbReference type="InterPro" id="IPR039426">
    <property type="entry name" value="TonB-dep_rcpt-like"/>
</dbReference>
<evidence type="ECO:0000259" key="13">
    <source>
        <dbReference type="Pfam" id="PF00593"/>
    </source>
</evidence>
<comment type="caution">
    <text evidence="15">The sequence shown here is derived from an EMBL/GenBank/DDBJ whole genome shotgun (WGS) entry which is preliminary data.</text>
</comment>
<evidence type="ECO:0000256" key="6">
    <source>
        <dbReference type="ARBA" id="ARBA00023004"/>
    </source>
</evidence>
<reference evidence="15" key="1">
    <citation type="submission" date="2022-06" db="EMBL/GenBank/DDBJ databases">
        <title>Sphingomonas sp. nov. isolated from rhizosphere soil of tomato.</title>
        <authorList>
            <person name="Dong H."/>
            <person name="Gao R."/>
        </authorList>
    </citation>
    <scope>NUCLEOTIDE SEQUENCE</scope>
    <source>
        <strain evidence="15">MMSM24</strain>
    </source>
</reference>
<dbReference type="PANTHER" id="PTHR32552:SF81">
    <property type="entry name" value="TONB-DEPENDENT OUTER MEMBRANE RECEPTOR"/>
    <property type="match status" value="1"/>
</dbReference>
<comment type="subcellular location">
    <subcellularLocation>
        <location evidence="1 11">Cell outer membrane</location>
        <topology evidence="1 11">Multi-pass membrane protein</topology>
    </subcellularLocation>
</comment>
<dbReference type="InterPro" id="IPR000531">
    <property type="entry name" value="Beta-barrel_TonB"/>
</dbReference>
<name>A0AA41Z5L9_9SPHN</name>
<keyword evidence="16" id="KW-1185">Reference proteome</keyword>
<dbReference type="RefSeq" id="WP_265267342.1">
    <property type="nucleotide sequence ID" value="NZ_JANFAV010000001.1"/>
</dbReference>
<organism evidence="15 16">
    <name type="scientific">Sphingomonas lycopersici</name>
    <dbReference type="NCBI Taxonomy" id="2951807"/>
    <lineage>
        <taxon>Bacteria</taxon>
        <taxon>Pseudomonadati</taxon>
        <taxon>Pseudomonadota</taxon>
        <taxon>Alphaproteobacteria</taxon>
        <taxon>Sphingomonadales</taxon>
        <taxon>Sphingomonadaceae</taxon>
        <taxon>Sphingomonas</taxon>
    </lineage>
</organism>
<dbReference type="GO" id="GO:0006826">
    <property type="term" value="P:iron ion transport"/>
    <property type="evidence" value="ECO:0007669"/>
    <property type="project" value="UniProtKB-KW"/>
</dbReference>
<keyword evidence="2 11" id="KW-0813">Transport</keyword>
<evidence type="ECO:0000313" key="16">
    <source>
        <dbReference type="Proteomes" id="UP001165565"/>
    </source>
</evidence>
<proteinExistence type="inferred from homology"/>
<protein>
    <submittedName>
        <fullName evidence="15">TonB-dependent receptor</fullName>
    </submittedName>
</protein>
<gene>
    <name evidence="15" type="ORF">NEE01_00700</name>
</gene>
<evidence type="ECO:0000256" key="2">
    <source>
        <dbReference type="ARBA" id="ARBA00022448"/>
    </source>
</evidence>
<evidence type="ECO:0000256" key="12">
    <source>
        <dbReference type="RuleBase" id="RU003357"/>
    </source>
</evidence>